<dbReference type="PRINTS" id="PR01463">
    <property type="entry name" value="EAGCHANLFMLY"/>
</dbReference>
<gene>
    <name evidence="10" type="ORF">P7H00_00695</name>
    <name evidence="11" type="ORF">P7H46_00570</name>
</gene>
<keyword evidence="3 8" id="KW-0812">Transmembrane</keyword>
<organism evidence="10 12">
    <name type="scientific">Enterococcus pseudoavium</name>
    <dbReference type="NCBI Taxonomy" id="44007"/>
    <lineage>
        <taxon>Bacteria</taxon>
        <taxon>Bacillati</taxon>
        <taxon>Bacillota</taxon>
        <taxon>Bacilli</taxon>
        <taxon>Lactobacillales</taxon>
        <taxon>Enterococcaceae</taxon>
        <taxon>Enterococcus</taxon>
    </lineage>
</organism>
<dbReference type="InterPro" id="IPR013099">
    <property type="entry name" value="K_chnl_dom"/>
</dbReference>
<dbReference type="Pfam" id="PF07885">
    <property type="entry name" value="Ion_trans_2"/>
    <property type="match status" value="1"/>
</dbReference>
<feature type="transmembrane region" description="Helical" evidence="8">
    <location>
        <begin position="26"/>
        <end position="42"/>
    </location>
</feature>
<dbReference type="InterPro" id="IPR003938">
    <property type="entry name" value="K_chnl_volt-dep_EAG/ELK/ERG"/>
</dbReference>
<dbReference type="GO" id="GO:0022841">
    <property type="term" value="F:potassium ion leak channel activity"/>
    <property type="evidence" value="ECO:0007669"/>
    <property type="project" value="TreeGrafter"/>
</dbReference>
<feature type="transmembrane region" description="Helical" evidence="8">
    <location>
        <begin position="49"/>
        <end position="66"/>
    </location>
</feature>
<evidence type="ECO:0000256" key="8">
    <source>
        <dbReference type="SAM" id="Phobius"/>
    </source>
</evidence>
<name>A0AAE4KVK4_9ENTE</name>
<dbReference type="Gene3D" id="1.10.287.70">
    <property type="match status" value="1"/>
</dbReference>
<keyword evidence="6 8" id="KW-0472">Membrane</keyword>
<comment type="caution">
    <text evidence="10">The sequence shown here is derived from an EMBL/GenBank/DDBJ whole genome shotgun (WGS) entry which is preliminary data.</text>
</comment>
<dbReference type="RefSeq" id="WP_067626459.1">
    <property type="nucleotide sequence ID" value="NZ_BAAAXL010000028.1"/>
</dbReference>
<evidence type="ECO:0000313" key="10">
    <source>
        <dbReference type="EMBL" id="MDT2735650.1"/>
    </source>
</evidence>
<keyword evidence="4 8" id="KW-1133">Transmembrane helix</keyword>
<protein>
    <submittedName>
        <fullName evidence="10">Potassium channel family protein</fullName>
    </submittedName>
</protein>
<dbReference type="EMBL" id="JARQAZ010000001">
    <property type="protein sequence ID" value="MDT2769324.1"/>
    <property type="molecule type" value="Genomic_DNA"/>
</dbReference>
<keyword evidence="2" id="KW-0813">Transport</keyword>
<dbReference type="AlphaFoldDB" id="A0AAE4KVK4"/>
<evidence type="ECO:0000256" key="5">
    <source>
        <dbReference type="ARBA" id="ARBA00023065"/>
    </source>
</evidence>
<evidence type="ECO:0000256" key="4">
    <source>
        <dbReference type="ARBA" id="ARBA00022989"/>
    </source>
</evidence>
<dbReference type="GO" id="GO:0015271">
    <property type="term" value="F:outward rectifier potassium channel activity"/>
    <property type="evidence" value="ECO:0007669"/>
    <property type="project" value="TreeGrafter"/>
</dbReference>
<dbReference type="InterPro" id="IPR003280">
    <property type="entry name" value="2pore_dom_K_chnl"/>
</dbReference>
<evidence type="ECO:0000256" key="6">
    <source>
        <dbReference type="ARBA" id="ARBA00023136"/>
    </source>
</evidence>
<evidence type="ECO:0000313" key="11">
    <source>
        <dbReference type="EMBL" id="MDT2769324.1"/>
    </source>
</evidence>
<keyword evidence="13" id="KW-1185">Reference proteome</keyword>
<dbReference type="PANTHER" id="PTHR11003">
    <property type="entry name" value="POTASSIUM CHANNEL, SUBFAMILY K"/>
    <property type="match status" value="1"/>
</dbReference>
<evidence type="ECO:0000259" key="9">
    <source>
        <dbReference type="Pfam" id="PF07885"/>
    </source>
</evidence>
<evidence type="ECO:0000256" key="7">
    <source>
        <dbReference type="ARBA" id="ARBA00023303"/>
    </source>
</evidence>
<comment type="subcellular location">
    <subcellularLocation>
        <location evidence="1">Membrane</location>
        <topology evidence="1">Multi-pass membrane protein</topology>
    </subcellularLocation>
</comment>
<dbReference type="GO" id="GO:0005886">
    <property type="term" value="C:plasma membrane"/>
    <property type="evidence" value="ECO:0007669"/>
    <property type="project" value="TreeGrafter"/>
</dbReference>
<proteinExistence type="predicted"/>
<dbReference type="GO" id="GO:0030322">
    <property type="term" value="P:stabilization of membrane potential"/>
    <property type="evidence" value="ECO:0007669"/>
    <property type="project" value="TreeGrafter"/>
</dbReference>
<dbReference type="EMBL" id="JARQAI010000001">
    <property type="protein sequence ID" value="MDT2735650.1"/>
    <property type="molecule type" value="Genomic_DNA"/>
</dbReference>
<evidence type="ECO:0000313" key="13">
    <source>
        <dbReference type="Proteomes" id="UP001269061"/>
    </source>
</evidence>
<feature type="domain" description="Potassium channel" evidence="9">
    <location>
        <begin position="30"/>
        <end position="102"/>
    </location>
</feature>
<keyword evidence="5" id="KW-0406">Ion transport</keyword>
<dbReference type="Proteomes" id="UP001180842">
    <property type="component" value="Unassembled WGS sequence"/>
</dbReference>
<dbReference type="PANTHER" id="PTHR11003:SF291">
    <property type="entry name" value="IP11374P"/>
    <property type="match status" value="1"/>
</dbReference>
<dbReference type="SUPFAM" id="SSF81324">
    <property type="entry name" value="Voltage-gated potassium channels"/>
    <property type="match status" value="1"/>
</dbReference>
<keyword evidence="7 10" id="KW-0407">Ion channel</keyword>
<accession>A0AAE4KVK4</accession>
<evidence type="ECO:0000313" key="12">
    <source>
        <dbReference type="Proteomes" id="UP001180842"/>
    </source>
</evidence>
<evidence type="ECO:0000256" key="1">
    <source>
        <dbReference type="ARBA" id="ARBA00004141"/>
    </source>
</evidence>
<feature type="transmembrane region" description="Helical" evidence="8">
    <location>
        <begin position="78"/>
        <end position="103"/>
    </location>
</feature>
<sequence>MVAFFLLFRSLWRILRILFRQEEQKAIMLAVLFILLIGTFFYHNVEGMTYLDALYFSVITLATVGFGDLSPQTAVGKIFTIGYVLIGVGILTALIANFNRALLEFHQQKKPLKETEGSRGQLDE</sequence>
<evidence type="ECO:0000256" key="3">
    <source>
        <dbReference type="ARBA" id="ARBA00022692"/>
    </source>
</evidence>
<dbReference type="Proteomes" id="UP001269061">
    <property type="component" value="Unassembled WGS sequence"/>
</dbReference>
<evidence type="ECO:0000256" key="2">
    <source>
        <dbReference type="ARBA" id="ARBA00022448"/>
    </source>
</evidence>
<reference evidence="10 13" key="1">
    <citation type="submission" date="2023-03" db="EMBL/GenBank/DDBJ databases">
        <authorList>
            <person name="Shen W."/>
            <person name="Cai J."/>
        </authorList>
    </citation>
    <scope>NUCLEOTIDE SEQUENCE</scope>
    <source>
        <strain evidence="10">P69-2</strain>
        <strain evidence="11 13">Y59</strain>
    </source>
</reference>